<evidence type="ECO:0000313" key="2">
    <source>
        <dbReference type="EMBL" id="CDM23993.1"/>
    </source>
</evidence>
<dbReference type="KEGG" id="cdn:BN940_07651"/>
<feature type="domain" description="HTH cro/C1-type" evidence="1">
    <location>
        <begin position="2"/>
        <end position="23"/>
    </location>
</feature>
<protein>
    <recommendedName>
        <fullName evidence="1">HTH cro/C1-type domain-containing protein</fullName>
    </recommendedName>
</protein>
<sequence>MTNISIDGLERIAHALGVDVVELLVLPDMTLEGQPSQ</sequence>
<dbReference type="AlphaFoldDB" id="W8WW74"/>
<proteinExistence type="predicted"/>
<keyword evidence="3" id="KW-1185">Reference proteome</keyword>
<dbReference type="HOGENOM" id="CLU_3341840_0_0_4"/>
<dbReference type="PROSITE" id="PS50943">
    <property type="entry name" value="HTH_CROC1"/>
    <property type="match status" value="1"/>
</dbReference>
<gene>
    <name evidence="2" type="ORF">BN940_07651</name>
</gene>
<evidence type="ECO:0000259" key="1">
    <source>
        <dbReference type="PROSITE" id="PS50943"/>
    </source>
</evidence>
<organism evidence="2 3">
    <name type="scientific">Castellaniella defragrans (strain DSM 12143 / CCUG 39792 / 65Phen)</name>
    <name type="common">Alcaligenes defragrans</name>
    <dbReference type="NCBI Taxonomy" id="1437824"/>
    <lineage>
        <taxon>Bacteria</taxon>
        <taxon>Pseudomonadati</taxon>
        <taxon>Pseudomonadota</taxon>
        <taxon>Betaproteobacteria</taxon>
        <taxon>Burkholderiales</taxon>
        <taxon>Alcaligenaceae</taxon>
        <taxon>Castellaniella</taxon>
    </lineage>
</organism>
<dbReference type="InterPro" id="IPR001387">
    <property type="entry name" value="Cro/C1-type_HTH"/>
</dbReference>
<dbReference type="EMBL" id="HG916765">
    <property type="protein sequence ID" value="CDM23993.1"/>
    <property type="molecule type" value="Genomic_DNA"/>
</dbReference>
<name>W8WW74_CASD6</name>
<reference evidence="2 3" key="1">
    <citation type="journal article" date="2014" name="BMC Microbiol.">
        <title>The oxygen-independent metabolism of cyclic monoterpenes in Castellaniella defragrans 65Phen.</title>
        <authorList>
            <person name="Petasch J."/>
            <person name="Disch E.M."/>
            <person name="Markert S."/>
            <person name="Becher D."/>
            <person name="Schweder T."/>
            <person name="Huttel B."/>
            <person name="Reinhardt R."/>
            <person name="Harder J."/>
        </authorList>
    </citation>
    <scope>NUCLEOTIDE SEQUENCE [LARGE SCALE GENOMIC DNA]</scope>
    <source>
        <strain evidence="2">65Phen</strain>
    </source>
</reference>
<dbReference type="Proteomes" id="UP000019805">
    <property type="component" value="Chromosome"/>
</dbReference>
<evidence type="ECO:0000313" key="3">
    <source>
        <dbReference type="Proteomes" id="UP000019805"/>
    </source>
</evidence>
<accession>W8WW74</accession>